<evidence type="ECO:0000256" key="9">
    <source>
        <dbReference type="ARBA" id="ARBA00022984"/>
    </source>
</evidence>
<dbReference type="Gene3D" id="1.10.3810.10">
    <property type="entry name" value="Biosynthetic peptidoglycan transglycosylase-like"/>
    <property type="match status" value="1"/>
</dbReference>
<evidence type="ECO:0000256" key="3">
    <source>
        <dbReference type="ARBA" id="ARBA00022645"/>
    </source>
</evidence>
<evidence type="ECO:0000256" key="12">
    <source>
        <dbReference type="ARBA" id="ARBA00034000"/>
    </source>
</evidence>
<dbReference type="InterPro" id="IPR023346">
    <property type="entry name" value="Lysozyme-like_dom_sf"/>
</dbReference>
<dbReference type="GO" id="GO:0030288">
    <property type="term" value="C:outer membrane-bounded periplasmic space"/>
    <property type="evidence" value="ECO:0007669"/>
    <property type="project" value="TreeGrafter"/>
</dbReference>
<feature type="compositionally biased region" description="Gly residues" evidence="14">
    <location>
        <begin position="27"/>
        <end position="45"/>
    </location>
</feature>
<name>A0A1I2R1Z1_9ACTN</name>
<keyword evidence="8" id="KW-0133">Cell shape</keyword>
<keyword evidence="11" id="KW-0961">Cell wall biogenesis/degradation</keyword>
<dbReference type="Gene3D" id="3.40.710.10">
    <property type="entry name" value="DD-peptidase/beta-lactamase superfamily"/>
    <property type="match status" value="2"/>
</dbReference>
<evidence type="ECO:0000256" key="8">
    <source>
        <dbReference type="ARBA" id="ARBA00022960"/>
    </source>
</evidence>
<evidence type="ECO:0000256" key="6">
    <source>
        <dbReference type="ARBA" id="ARBA00022679"/>
    </source>
</evidence>
<evidence type="ECO:0000256" key="4">
    <source>
        <dbReference type="ARBA" id="ARBA00022670"/>
    </source>
</evidence>
<dbReference type="EMBL" id="FONR01000019">
    <property type="protein sequence ID" value="SFG34694.1"/>
    <property type="molecule type" value="Genomic_DNA"/>
</dbReference>
<evidence type="ECO:0000256" key="5">
    <source>
        <dbReference type="ARBA" id="ARBA00022676"/>
    </source>
</evidence>
<dbReference type="GO" id="GO:0008955">
    <property type="term" value="F:peptidoglycan glycosyltransferase activity"/>
    <property type="evidence" value="ECO:0007669"/>
    <property type="project" value="UniProtKB-EC"/>
</dbReference>
<dbReference type="PANTHER" id="PTHR32282:SF34">
    <property type="entry name" value="PENICILLIN-BINDING PROTEIN 1A"/>
    <property type="match status" value="1"/>
</dbReference>
<keyword evidence="5" id="KW-0328">Glycosyltransferase</keyword>
<comment type="catalytic activity">
    <reaction evidence="12">
        <text>Preferential cleavage: (Ac)2-L-Lys-D-Ala-|-D-Ala. Also transpeptidation of peptidyl-alanyl moieties that are N-acyl substituents of D-alanine.</text>
        <dbReference type="EC" id="3.4.16.4"/>
    </reaction>
</comment>
<keyword evidence="15" id="KW-1133">Transmembrane helix</keyword>
<evidence type="ECO:0000313" key="17">
    <source>
        <dbReference type="EMBL" id="SFG34694.1"/>
    </source>
</evidence>
<evidence type="ECO:0000256" key="15">
    <source>
        <dbReference type="SAM" id="Phobius"/>
    </source>
</evidence>
<evidence type="ECO:0000256" key="14">
    <source>
        <dbReference type="SAM" id="MobiDB-lite"/>
    </source>
</evidence>
<feature type="domain" description="Glycosyl transferase family 51" evidence="16">
    <location>
        <begin position="124"/>
        <end position="293"/>
    </location>
</feature>
<sequence length="631" mass="66504">MNGADVDTDGGAGGTGGAVTVDDHGRGGSPGRGPGGGRHGAGGRGRLMTGLRRRLVKRRIRIRRTRGRRLRRALVVLLALLANLVGAAVVAYHLTKIPEPHPETAMQSTVFVDDHGDYLGRRGPVDRQEIPLSQVPRYVQEAVIAAENRSFRTDTGISPKAIARAAWSTVSGGGRQGGSTITQQYVKNALLSPQQSLSRKAREALISIKLDRTRSKDEILQGYLNTVYFGRGAAGIQSAARNYFGVDAKDLTVSQGAALASVINIPSYYEKAGSDPKVTAKLVDRWEWVLDAMAHSGAITSAQRAGARFPAFRFYPPGDTDGQRQYLIDAAASEAADRLGITEDQLARGGYTVRTTFDLTAQDATAELAADGTEKKTGAKTGEKTAEEKAAEAKAGGKKQAEVKTTGDVRVHTAVVALVPGDGAVRVLYGGADYASQPFNDARDGAVEAGTALQPFSGMKLLAPLTDLTRTAAPTPLRLASAYATAAAHGVYATPYTVAKITRAGRTLYEAHPRTRTAMTRADAGMVAKLLYGRPDAPLATQTGAAGLRTLWQTTYAEHLTLTVALFAERPAKGKKAALPAPLPYTAGSRSLSVSEGVWSKIVGAAEGHDPAAEPNPGLPTGQTKPILATR</sequence>
<proteinExistence type="inferred from homology"/>
<dbReference type="RefSeq" id="WP_256259074.1">
    <property type="nucleotide sequence ID" value="NZ_FONR01000019.1"/>
</dbReference>
<feature type="region of interest" description="Disordered" evidence="14">
    <location>
        <begin position="606"/>
        <end position="631"/>
    </location>
</feature>
<dbReference type="InterPro" id="IPR012338">
    <property type="entry name" value="Beta-lactam/transpept-like"/>
</dbReference>
<dbReference type="SUPFAM" id="SSF56601">
    <property type="entry name" value="beta-lactamase/transpeptidase-like"/>
    <property type="match status" value="2"/>
</dbReference>
<reference evidence="17 18" key="1">
    <citation type="submission" date="2016-10" db="EMBL/GenBank/DDBJ databases">
        <authorList>
            <person name="de Groot N.N."/>
        </authorList>
    </citation>
    <scope>NUCLEOTIDE SEQUENCE [LARGE SCALE GENOMIC DNA]</scope>
    <source>
        <strain evidence="17 18">OK461</strain>
    </source>
</reference>
<dbReference type="Pfam" id="PF00912">
    <property type="entry name" value="Transgly"/>
    <property type="match status" value="1"/>
</dbReference>
<evidence type="ECO:0000256" key="10">
    <source>
        <dbReference type="ARBA" id="ARBA00023268"/>
    </source>
</evidence>
<gene>
    <name evidence="17" type="ORF">SAMN02787118_11951</name>
</gene>
<dbReference type="SUPFAM" id="SSF53955">
    <property type="entry name" value="Lysozyme-like"/>
    <property type="match status" value="1"/>
</dbReference>
<protein>
    <submittedName>
        <fullName evidence="17">Transglycosylase</fullName>
    </submittedName>
</protein>
<dbReference type="GO" id="GO:0008360">
    <property type="term" value="P:regulation of cell shape"/>
    <property type="evidence" value="ECO:0007669"/>
    <property type="project" value="UniProtKB-KW"/>
</dbReference>
<evidence type="ECO:0000256" key="13">
    <source>
        <dbReference type="ARBA" id="ARBA00049902"/>
    </source>
</evidence>
<evidence type="ECO:0000313" key="18">
    <source>
        <dbReference type="Proteomes" id="UP000181942"/>
    </source>
</evidence>
<dbReference type="GO" id="GO:0071555">
    <property type="term" value="P:cell wall organization"/>
    <property type="evidence" value="ECO:0007669"/>
    <property type="project" value="UniProtKB-KW"/>
</dbReference>
<comment type="similarity">
    <text evidence="2">In the N-terminal section; belongs to the glycosyltransferase 51 family.</text>
</comment>
<dbReference type="Proteomes" id="UP000181942">
    <property type="component" value="Unassembled WGS sequence"/>
</dbReference>
<dbReference type="InterPro" id="IPR001264">
    <property type="entry name" value="Glyco_trans_51"/>
</dbReference>
<evidence type="ECO:0000259" key="16">
    <source>
        <dbReference type="Pfam" id="PF00912"/>
    </source>
</evidence>
<dbReference type="InterPro" id="IPR036950">
    <property type="entry name" value="PBP_transglycosylase"/>
</dbReference>
<comment type="similarity">
    <text evidence="1">In the C-terminal section; belongs to the transpeptidase family.</text>
</comment>
<feature type="region of interest" description="Disordered" evidence="14">
    <location>
        <begin position="1"/>
        <end position="47"/>
    </location>
</feature>
<dbReference type="GO" id="GO:0006508">
    <property type="term" value="P:proteolysis"/>
    <property type="evidence" value="ECO:0007669"/>
    <property type="project" value="UniProtKB-KW"/>
</dbReference>
<evidence type="ECO:0000256" key="11">
    <source>
        <dbReference type="ARBA" id="ARBA00023316"/>
    </source>
</evidence>
<keyword evidence="3" id="KW-0121">Carboxypeptidase</keyword>
<organism evidence="17 18">
    <name type="scientific">Streptomyces mirabilis</name>
    <dbReference type="NCBI Taxonomy" id="68239"/>
    <lineage>
        <taxon>Bacteria</taxon>
        <taxon>Bacillati</taxon>
        <taxon>Actinomycetota</taxon>
        <taxon>Actinomycetes</taxon>
        <taxon>Kitasatosporales</taxon>
        <taxon>Streptomycetaceae</taxon>
        <taxon>Streptomyces</taxon>
    </lineage>
</organism>
<feature type="transmembrane region" description="Helical" evidence="15">
    <location>
        <begin position="73"/>
        <end position="94"/>
    </location>
</feature>
<keyword evidence="10" id="KW-0511">Multifunctional enzyme</keyword>
<dbReference type="InterPro" id="IPR050396">
    <property type="entry name" value="Glycosyltr_51/Transpeptidase"/>
</dbReference>
<dbReference type="PANTHER" id="PTHR32282">
    <property type="entry name" value="BINDING PROTEIN TRANSPEPTIDASE, PUTATIVE-RELATED"/>
    <property type="match status" value="1"/>
</dbReference>
<keyword evidence="6" id="KW-0808">Transferase</keyword>
<evidence type="ECO:0000256" key="2">
    <source>
        <dbReference type="ARBA" id="ARBA00007739"/>
    </source>
</evidence>
<evidence type="ECO:0000256" key="1">
    <source>
        <dbReference type="ARBA" id="ARBA00007090"/>
    </source>
</evidence>
<evidence type="ECO:0000256" key="7">
    <source>
        <dbReference type="ARBA" id="ARBA00022801"/>
    </source>
</evidence>
<dbReference type="AlphaFoldDB" id="A0A1I2R1Z1"/>
<keyword evidence="15" id="KW-0472">Membrane</keyword>
<dbReference type="FunFam" id="1.10.3810.10:FF:000001">
    <property type="entry name" value="Penicillin-binding protein 1A"/>
    <property type="match status" value="1"/>
</dbReference>
<dbReference type="GO" id="GO:0009002">
    <property type="term" value="F:serine-type D-Ala-D-Ala carboxypeptidase activity"/>
    <property type="evidence" value="ECO:0007669"/>
    <property type="project" value="UniProtKB-EC"/>
</dbReference>
<accession>A0A1I2R1Z1</accession>
<keyword evidence="7" id="KW-0378">Hydrolase</keyword>
<keyword evidence="4" id="KW-0645">Protease</keyword>
<keyword evidence="9" id="KW-0573">Peptidoglycan synthesis</keyword>
<comment type="catalytic activity">
    <reaction evidence="13">
        <text>[GlcNAc-(1-&gt;4)-Mur2Ac(oyl-L-Ala-gamma-D-Glu-L-Lys-D-Ala-D-Ala)](n)-di-trans,octa-cis-undecaprenyl diphosphate + beta-D-GlcNAc-(1-&gt;4)-Mur2Ac(oyl-L-Ala-gamma-D-Glu-L-Lys-D-Ala-D-Ala)-di-trans,octa-cis-undecaprenyl diphosphate = [GlcNAc-(1-&gt;4)-Mur2Ac(oyl-L-Ala-gamma-D-Glu-L-Lys-D-Ala-D-Ala)](n+1)-di-trans,octa-cis-undecaprenyl diphosphate + di-trans,octa-cis-undecaprenyl diphosphate + H(+)</text>
        <dbReference type="Rhea" id="RHEA:23708"/>
        <dbReference type="Rhea" id="RHEA-COMP:9602"/>
        <dbReference type="Rhea" id="RHEA-COMP:9603"/>
        <dbReference type="ChEBI" id="CHEBI:15378"/>
        <dbReference type="ChEBI" id="CHEBI:58405"/>
        <dbReference type="ChEBI" id="CHEBI:60033"/>
        <dbReference type="ChEBI" id="CHEBI:78435"/>
        <dbReference type="EC" id="2.4.99.28"/>
    </reaction>
</comment>
<keyword evidence="15" id="KW-0812">Transmembrane</keyword>
<dbReference type="GO" id="GO:0009252">
    <property type="term" value="P:peptidoglycan biosynthetic process"/>
    <property type="evidence" value="ECO:0007669"/>
    <property type="project" value="UniProtKB-KW"/>
</dbReference>